<dbReference type="AlphaFoldDB" id="A0A2G9TVL9"/>
<dbReference type="Proteomes" id="UP000230423">
    <property type="component" value="Unassembled WGS sequence"/>
</dbReference>
<keyword evidence="3" id="KW-1185">Reference proteome</keyword>
<gene>
    <name evidence="2" type="ORF">TELCIR_16395</name>
</gene>
<protein>
    <submittedName>
        <fullName evidence="2">Uncharacterized protein</fullName>
    </submittedName>
</protein>
<evidence type="ECO:0000256" key="1">
    <source>
        <dbReference type="SAM" id="SignalP"/>
    </source>
</evidence>
<dbReference type="EMBL" id="KZ352637">
    <property type="protein sequence ID" value="PIO62063.1"/>
    <property type="molecule type" value="Genomic_DNA"/>
</dbReference>
<proteinExistence type="predicted"/>
<evidence type="ECO:0000313" key="2">
    <source>
        <dbReference type="EMBL" id="PIO62063.1"/>
    </source>
</evidence>
<feature type="non-terminal residue" evidence="2">
    <location>
        <position position="1"/>
    </location>
</feature>
<feature type="non-terminal residue" evidence="2">
    <location>
        <position position="85"/>
    </location>
</feature>
<name>A0A2G9TVL9_TELCI</name>
<reference evidence="2 3" key="1">
    <citation type="submission" date="2015-09" db="EMBL/GenBank/DDBJ databases">
        <title>Draft genome of the parasitic nematode Teladorsagia circumcincta isolate WARC Sus (inbred).</title>
        <authorList>
            <person name="Mitreva M."/>
        </authorList>
    </citation>
    <scope>NUCLEOTIDE SEQUENCE [LARGE SCALE GENOMIC DNA]</scope>
    <source>
        <strain evidence="2 3">S</strain>
    </source>
</reference>
<feature type="signal peptide" evidence="1">
    <location>
        <begin position="1"/>
        <end position="25"/>
    </location>
</feature>
<evidence type="ECO:0000313" key="3">
    <source>
        <dbReference type="Proteomes" id="UP000230423"/>
    </source>
</evidence>
<feature type="chain" id="PRO_5013829664" evidence="1">
    <location>
        <begin position="26"/>
        <end position="85"/>
    </location>
</feature>
<sequence length="85" mass="9452">RSGANQGAVLMTLIFLLLLISTCCSLPTIINTSIACDKIPLIGCETRRNDEGNYENEITVQNTERFDPKSDKRYLLTCIPASPIY</sequence>
<keyword evidence="1" id="KW-0732">Signal</keyword>
<dbReference type="OrthoDB" id="6432511at2759"/>
<accession>A0A2G9TVL9</accession>
<organism evidence="2 3">
    <name type="scientific">Teladorsagia circumcincta</name>
    <name type="common">Brown stomach worm</name>
    <name type="synonym">Ostertagia circumcincta</name>
    <dbReference type="NCBI Taxonomy" id="45464"/>
    <lineage>
        <taxon>Eukaryota</taxon>
        <taxon>Metazoa</taxon>
        <taxon>Ecdysozoa</taxon>
        <taxon>Nematoda</taxon>
        <taxon>Chromadorea</taxon>
        <taxon>Rhabditida</taxon>
        <taxon>Rhabditina</taxon>
        <taxon>Rhabditomorpha</taxon>
        <taxon>Strongyloidea</taxon>
        <taxon>Trichostrongylidae</taxon>
        <taxon>Teladorsagia</taxon>
    </lineage>
</organism>